<reference evidence="1 2" key="1">
    <citation type="submission" date="2012-06" db="EMBL/GenBank/DDBJ databases">
        <title>The complete chromosome of genome of Turneriella parva DSM 21527.</title>
        <authorList>
            <consortium name="US DOE Joint Genome Institute (JGI-PGF)"/>
            <person name="Lucas S."/>
            <person name="Han J."/>
            <person name="Lapidus A."/>
            <person name="Bruce D."/>
            <person name="Goodwin L."/>
            <person name="Pitluck S."/>
            <person name="Peters L."/>
            <person name="Kyrpides N."/>
            <person name="Mavromatis K."/>
            <person name="Ivanova N."/>
            <person name="Mikhailova N."/>
            <person name="Chertkov O."/>
            <person name="Detter J.C."/>
            <person name="Tapia R."/>
            <person name="Han C."/>
            <person name="Land M."/>
            <person name="Hauser L."/>
            <person name="Markowitz V."/>
            <person name="Cheng J.-F."/>
            <person name="Hugenholtz P."/>
            <person name="Woyke T."/>
            <person name="Wu D."/>
            <person name="Gronow S."/>
            <person name="Wellnitz S."/>
            <person name="Brambilla E."/>
            <person name="Klenk H.-P."/>
            <person name="Eisen J.A."/>
        </authorList>
    </citation>
    <scope>NUCLEOTIDE SEQUENCE [LARGE SCALE GENOMIC DNA]</scope>
    <source>
        <strain evidence="2">ATCC BAA-1111 / DSM 21527 / NCTC 11395 / H</strain>
    </source>
</reference>
<organism evidence="1 2">
    <name type="scientific">Turneriella parva (strain ATCC BAA-1111 / DSM 21527 / NCTC 11395 / H)</name>
    <name type="common">Leptospira parva</name>
    <dbReference type="NCBI Taxonomy" id="869212"/>
    <lineage>
        <taxon>Bacteria</taxon>
        <taxon>Pseudomonadati</taxon>
        <taxon>Spirochaetota</taxon>
        <taxon>Spirochaetia</taxon>
        <taxon>Leptospirales</taxon>
        <taxon>Leptospiraceae</taxon>
        <taxon>Turneriella</taxon>
    </lineage>
</organism>
<dbReference type="HOGENOM" id="CLU_2621022_0_0_12"/>
<sequence length="78" mass="9103">MQQFIQRAITSGLTRGEAYTLWLRAVQVKQAKVFAHLLKRIEQGDCDWTEVSSAARVHRLDQDKFIALKRRYYAYSAV</sequence>
<dbReference type="Proteomes" id="UP000006048">
    <property type="component" value="Chromosome"/>
</dbReference>
<keyword evidence="2" id="KW-1185">Reference proteome</keyword>
<accession>I4B0C8</accession>
<evidence type="ECO:0000313" key="2">
    <source>
        <dbReference type="Proteomes" id="UP000006048"/>
    </source>
</evidence>
<dbReference type="AlphaFoldDB" id="I4B0C8"/>
<name>I4B0C8_TURPD</name>
<evidence type="ECO:0000313" key="1">
    <source>
        <dbReference type="EMBL" id="AFM10735.1"/>
    </source>
</evidence>
<proteinExistence type="predicted"/>
<dbReference type="RefSeq" id="WP_014801256.1">
    <property type="nucleotide sequence ID" value="NC_018020.1"/>
</dbReference>
<gene>
    <name evidence="1" type="ordered locus">Turpa_0072</name>
</gene>
<protein>
    <submittedName>
        <fullName evidence="1">Uncharacterized protein</fullName>
    </submittedName>
</protein>
<dbReference type="STRING" id="869212.Turpa_0072"/>
<dbReference type="EMBL" id="CP002959">
    <property type="protein sequence ID" value="AFM10735.1"/>
    <property type="molecule type" value="Genomic_DNA"/>
</dbReference>
<dbReference type="KEGG" id="tpx:Turpa_0072"/>